<feature type="transmembrane region" description="Helical" evidence="8">
    <location>
        <begin position="436"/>
        <end position="463"/>
    </location>
</feature>
<feature type="transmembrane region" description="Helical" evidence="8">
    <location>
        <begin position="469"/>
        <end position="490"/>
    </location>
</feature>
<dbReference type="GO" id="GO:0005886">
    <property type="term" value="C:plasma membrane"/>
    <property type="evidence" value="ECO:0007669"/>
    <property type="project" value="UniProtKB-SubCell"/>
</dbReference>
<feature type="transmembrane region" description="Helical" evidence="8">
    <location>
        <begin position="379"/>
        <end position="397"/>
    </location>
</feature>
<keyword evidence="7 8" id="KW-0472">Membrane</keyword>
<evidence type="ECO:0000256" key="5">
    <source>
        <dbReference type="ARBA" id="ARBA00022984"/>
    </source>
</evidence>
<comment type="subcellular location">
    <subcellularLocation>
        <location evidence="1">Cell membrane</location>
        <topology evidence="1">Multi-pass membrane protein</topology>
    </subcellularLocation>
</comment>
<evidence type="ECO:0000256" key="8">
    <source>
        <dbReference type="SAM" id="Phobius"/>
    </source>
</evidence>
<evidence type="ECO:0008006" key="11">
    <source>
        <dbReference type="Google" id="ProtNLM"/>
    </source>
</evidence>
<dbReference type="EMBL" id="MOOS01000193">
    <property type="protein sequence ID" value="OUB58491.1"/>
    <property type="molecule type" value="Genomic_DNA"/>
</dbReference>
<accession>A0A9X6LXV4</accession>
<feature type="transmembrane region" description="Helical" evidence="8">
    <location>
        <begin position="269"/>
        <end position="290"/>
    </location>
</feature>
<evidence type="ECO:0000256" key="4">
    <source>
        <dbReference type="ARBA" id="ARBA00022960"/>
    </source>
</evidence>
<organism evidence="9 10">
    <name type="scientific">Bacillus thuringiensis subsp. jegathesan</name>
    <dbReference type="NCBI Taxonomy" id="56955"/>
    <lineage>
        <taxon>Bacteria</taxon>
        <taxon>Bacillati</taxon>
        <taxon>Bacillota</taxon>
        <taxon>Bacilli</taxon>
        <taxon>Bacillales</taxon>
        <taxon>Bacillaceae</taxon>
        <taxon>Bacillus</taxon>
        <taxon>Bacillus cereus group</taxon>
    </lineage>
</organism>
<feature type="transmembrane region" description="Helical" evidence="8">
    <location>
        <begin position="41"/>
        <end position="67"/>
    </location>
</feature>
<comment type="caution">
    <text evidence="9">The sequence shown here is derived from an EMBL/GenBank/DDBJ whole genome shotgun (WGS) entry which is preliminary data.</text>
</comment>
<keyword evidence="4" id="KW-0133">Cell shape</keyword>
<sequence>MKYKINATILLMIFTILTNILSFGKNIIIANIFGTSSELDVYILALFIPTLLSGLLMGSLQSTLVPLTLEHIKEYGEENAYKWYKTIGLLTIILLGIISICLVVSNEWIYKYLHIGFSKGSSLLFYDLNDILMIMIVLNGLIILLKNLYYIKQEYILPSLSSFTGAALSILYLIWGSQPDSYTLCYSLIIGAIVDIIILFLFLKKYDIDIPKGFRLKNLGLKKFVGLMAPLLISASLGHANPLIDQIMASNMYEGAVSSLNYADKLNSMLVQIFVMTISTTALSSFSILVTENKLVEVREYFHKILKIYSMLLFPIIGFILLFGKHIVYILFERGQFTETSTILTADAWKFYSLGLMFMLVGTITARIYNALKNARIQMFISLLGLAINIFGNYIALKYIGHAGIALSTTITSLITTFLLVYFLQKYFIQIFDKKVFLDIIKILIINLIIFLGIDLLGIVEFFNKMQKMYLFFMIMLAFLICGLTVMFLYRLFGIQKRKIGGF</sequence>
<dbReference type="InterPro" id="IPR051050">
    <property type="entry name" value="Lipid_II_flippase_MurJ/MviN"/>
</dbReference>
<evidence type="ECO:0000256" key="3">
    <source>
        <dbReference type="ARBA" id="ARBA00022692"/>
    </source>
</evidence>
<feature type="transmembrane region" description="Helical" evidence="8">
    <location>
        <begin position="130"/>
        <end position="148"/>
    </location>
</feature>
<dbReference type="GO" id="GO:0008360">
    <property type="term" value="P:regulation of cell shape"/>
    <property type="evidence" value="ECO:0007669"/>
    <property type="project" value="UniProtKB-KW"/>
</dbReference>
<dbReference type="GO" id="GO:0009252">
    <property type="term" value="P:peptidoglycan biosynthetic process"/>
    <property type="evidence" value="ECO:0007669"/>
    <property type="project" value="UniProtKB-KW"/>
</dbReference>
<feature type="transmembrane region" description="Helical" evidence="8">
    <location>
        <begin position="181"/>
        <end position="203"/>
    </location>
</feature>
<dbReference type="PRINTS" id="PR01806">
    <property type="entry name" value="VIRFACTRMVIN"/>
</dbReference>
<dbReference type="AlphaFoldDB" id="A0A9X6LXV4"/>
<keyword evidence="6 8" id="KW-1133">Transmembrane helix</keyword>
<feature type="transmembrane region" description="Helical" evidence="8">
    <location>
        <begin position="352"/>
        <end position="372"/>
    </location>
</feature>
<feature type="transmembrane region" description="Helical" evidence="8">
    <location>
        <begin position="87"/>
        <end position="110"/>
    </location>
</feature>
<keyword evidence="2" id="KW-1003">Cell membrane</keyword>
<evidence type="ECO:0000313" key="10">
    <source>
        <dbReference type="Proteomes" id="UP000194853"/>
    </source>
</evidence>
<dbReference type="GO" id="GO:0034204">
    <property type="term" value="P:lipid translocation"/>
    <property type="evidence" value="ECO:0007669"/>
    <property type="project" value="TreeGrafter"/>
</dbReference>
<feature type="transmembrane region" description="Helical" evidence="8">
    <location>
        <begin position="311"/>
        <end position="332"/>
    </location>
</feature>
<dbReference type="InterPro" id="IPR004268">
    <property type="entry name" value="MurJ"/>
</dbReference>
<protein>
    <recommendedName>
        <fullName evidence="11">Murein biosynthesis integral membrane protein MurJ</fullName>
    </recommendedName>
</protein>
<evidence type="ECO:0000256" key="7">
    <source>
        <dbReference type="ARBA" id="ARBA00023136"/>
    </source>
</evidence>
<name>A0A9X6LXV4_BACTJ</name>
<dbReference type="PANTHER" id="PTHR47019:SF1">
    <property type="entry name" value="LIPID II FLIPPASE MURJ"/>
    <property type="match status" value="1"/>
</dbReference>
<feature type="transmembrane region" description="Helical" evidence="8">
    <location>
        <begin position="7"/>
        <end position="29"/>
    </location>
</feature>
<keyword evidence="3 8" id="KW-0812">Transmembrane</keyword>
<feature type="transmembrane region" description="Helical" evidence="8">
    <location>
        <begin position="224"/>
        <end position="244"/>
    </location>
</feature>
<dbReference type="PANTHER" id="PTHR47019">
    <property type="entry name" value="LIPID II FLIPPASE MURJ"/>
    <property type="match status" value="1"/>
</dbReference>
<dbReference type="Pfam" id="PF03023">
    <property type="entry name" value="MurJ"/>
    <property type="match status" value="1"/>
</dbReference>
<dbReference type="RefSeq" id="WP_086404771.1">
    <property type="nucleotide sequence ID" value="NZ_MOOS01000193.1"/>
</dbReference>
<evidence type="ECO:0000256" key="2">
    <source>
        <dbReference type="ARBA" id="ARBA00022475"/>
    </source>
</evidence>
<feature type="transmembrane region" description="Helical" evidence="8">
    <location>
        <begin position="155"/>
        <end position="175"/>
    </location>
</feature>
<evidence type="ECO:0000256" key="6">
    <source>
        <dbReference type="ARBA" id="ARBA00022989"/>
    </source>
</evidence>
<proteinExistence type="predicted"/>
<feature type="transmembrane region" description="Helical" evidence="8">
    <location>
        <begin position="403"/>
        <end position="424"/>
    </location>
</feature>
<dbReference type="GO" id="GO:0015648">
    <property type="term" value="F:lipid-linked peptidoglycan transporter activity"/>
    <property type="evidence" value="ECO:0007669"/>
    <property type="project" value="TreeGrafter"/>
</dbReference>
<dbReference type="Proteomes" id="UP000194853">
    <property type="component" value="Unassembled WGS sequence"/>
</dbReference>
<evidence type="ECO:0000313" key="9">
    <source>
        <dbReference type="EMBL" id="OUB58491.1"/>
    </source>
</evidence>
<evidence type="ECO:0000256" key="1">
    <source>
        <dbReference type="ARBA" id="ARBA00004651"/>
    </source>
</evidence>
<keyword evidence="5" id="KW-0573">Peptidoglycan synthesis</keyword>
<gene>
    <name evidence="9" type="ORF">BK750_30175</name>
</gene>
<reference evidence="9 10" key="1">
    <citation type="submission" date="2016-10" db="EMBL/GenBank/DDBJ databases">
        <title>Comparative genomics of Bacillus thuringiensis reveals a path to pathogens against multiple invertebrate hosts.</title>
        <authorList>
            <person name="Zheng J."/>
            <person name="Gao Q."/>
            <person name="Liu H."/>
            <person name="Peng D."/>
            <person name="Ruan L."/>
            <person name="Sun M."/>
        </authorList>
    </citation>
    <scope>NUCLEOTIDE SEQUENCE [LARGE SCALE GENOMIC DNA]</scope>
    <source>
        <strain evidence="9">BGSC 4CF1</strain>
    </source>
</reference>